<dbReference type="EMBL" id="BOQL01000018">
    <property type="protein sequence ID" value="GIM65980.1"/>
    <property type="molecule type" value="Genomic_DNA"/>
</dbReference>
<protein>
    <recommendedName>
        <fullName evidence="4">HTH araC/xylS-type domain-containing protein</fullName>
    </recommendedName>
</protein>
<evidence type="ECO:0000256" key="2">
    <source>
        <dbReference type="ARBA" id="ARBA00023125"/>
    </source>
</evidence>
<evidence type="ECO:0000313" key="5">
    <source>
        <dbReference type="EMBL" id="GIM65980.1"/>
    </source>
</evidence>
<reference evidence="5" key="1">
    <citation type="submission" date="2021-03" db="EMBL/GenBank/DDBJ databases">
        <title>Whole genome shotgun sequence of Actinoplanes auranticolor NBRC 12245.</title>
        <authorList>
            <person name="Komaki H."/>
            <person name="Tamura T."/>
        </authorList>
    </citation>
    <scope>NUCLEOTIDE SEQUENCE</scope>
    <source>
        <strain evidence="5">NBRC 12245</strain>
    </source>
</reference>
<gene>
    <name evidence="5" type="ORF">Aau02nite_21090</name>
</gene>
<keyword evidence="3" id="KW-0804">Transcription</keyword>
<dbReference type="Proteomes" id="UP000681340">
    <property type="component" value="Unassembled WGS sequence"/>
</dbReference>
<accession>A0A919S7E1</accession>
<organism evidence="5 6">
    <name type="scientific">Actinoplanes auranticolor</name>
    <dbReference type="NCBI Taxonomy" id="47988"/>
    <lineage>
        <taxon>Bacteria</taxon>
        <taxon>Bacillati</taxon>
        <taxon>Actinomycetota</taxon>
        <taxon>Actinomycetes</taxon>
        <taxon>Micromonosporales</taxon>
        <taxon>Micromonosporaceae</taxon>
        <taxon>Actinoplanes</taxon>
    </lineage>
</organism>
<keyword evidence="6" id="KW-1185">Reference proteome</keyword>
<evidence type="ECO:0000256" key="3">
    <source>
        <dbReference type="ARBA" id="ARBA00023163"/>
    </source>
</evidence>
<dbReference type="Pfam" id="PF12833">
    <property type="entry name" value="HTH_18"/>
    <property type="match status" value="1"/>
</dbReference>
<dbReference type="Gene3D" id="1.10.10.60">
    <property type="entry name" value="Homeodomain-like"/>
    <property type="match status" value="1"/>
</dbReference>
<sequence>MWEQRASTVPEIRTVWRAFVDEAADYVDEASEHWGLSFIRRPDGSLAAELAGPRVRGLPIRSRTGESYWGVELAAHVVIPGIDKALLRGAIAELPVVDGRVAIQGRWYPVPTWEELESFVLRLVADGVMVVDADIRRALSGDDRGLSRRSWQRRFRSVTGLRRKEIERLDRSRRAYRLLSEGVPPSEVAVAAGYADQAHLTRELRCIRGETPARILAAAAG</sequence>
<keyword evidence="1" id="KW-0805">Transcription regulation</keyword>
<name>A0A919S7E1_9ACTN</name>
<proteinExistence type="predicted"/>
<feature type="domain" description="HTH araC/xylS-type" evidence="4">
    <location>
        <begin position="145"/>
        <end position="218"/>
    </location>
</feature>
<dbReference type="GO" id="GO:0003700">
    <property type="term" value="F:DNA-binding transcription factor activity"/>
    <property type="evidence" value="ECO:0007669"/>
    <property type="project" value="InterPro"/>
</dbReference>
<dbReference type="PANTHER" id="PTHR46796">
    <property type="entry name" value="HTH-TYPE TRANSCRIPTIONAL ACTIVATOR RHAS-RELATED"/>
    <property type="match status" value="1"/>
</dbReference>
<comment type="caution">
    <text evidence="5">The sequence shown here is derived from an EMBL/GenBank/DDBJ whole genome shotgun (WGS) entry which is preliminary data.</text>
</comment>
<dbReference type="SMART" id="SM00342">
    <property type="entry name" value="HTH_ARAC"/>
    <property type="match status" value="1"/>
</dbReference>
<evidence type="ECO:0000256" key="1">
    <source>
        <dbReference type="ARBA" id="ARBA00023015"/>
    </source>
</evidence>
<keyword evidence="2" id="KW-0238">DNA-binding</keyword>
<evidence type="ECO:0000259" key="4">
    <source>
        <dbReference type="PROSITE" id="PS01124"/>
    </source>
</evidence>
<evidence type="ECO:0000313" key="6">
    <source>
        <dbReference type="Proteomes" id="UP000681340"/>
    </source>
</evidence>
<dbReference type="AlphaFoldDB" id="A0A919S7E1"/>
<dbReference type="PANTHER" id="PTHR46796:SF15">
    <property type="entry name" value="BLL1074 PROTEIN"/>
    <property type="match status" value="1"/>
</dbReference>
<dbReference type="InterPro" id="IPR050204">
    <property type="entry name" value="AraC_XylS_family_regulators"/>
</dbReference>
<dbReference type="RefSeq" id="WP_212988151.1">
    <property type="nucleotide sequence ID" value="NZ_BAABEA010000009.1"/>
</dbReference>
<dbReference type="GO" id="GO:0043565">
    <property type="term" value="F:sequence-specific DNA binding"/>
    <property type="evidence" value="ECO:0007669"/>
    <property type="project" value="InterPro"/>
</dbReference>
<dbReference type="PROSITE" id="PS01124">
    <property type="entry name" value="HTH_ARAC_FAMILY_2"/>
    <property type="match status" value="1"/>
</dbReference>
<dbReference type="InterPro" id="IPR018060">
    <property type="entry name" value="HTH_AraC"/>
</dbReference>